<dbReference type="InterPro" id="IPR036085">
    <property type="entry name" value="PAZ_dom_sf"/>
</dbReference>
<organism evidence="3 4">
    <name type="scientific">Postia placenta MAD-698-R-SB12</name>
    <dbReference type="NCBI Taxonomy" id="670580"/>
    <lineage>
        <taxon>Eukaryota</taxon>
        <taxon>Fungi</taxon>
        <taxon>Dikarya</taxon>
        <taxon>Basidiomycota</taxon>
        <taxon>Agaricomycotina</taxon>
        <taxon>Agaricomycetes</taxon>
        <taxon>Polyporales</taxon>
        <taxon>Adustoporiaceae</taxon>
        <taxon>Rhodonia</taxon>
    </lineage>
</organism>
<dbReference type="Pfam" id="PF08699">
    <property type="entry name" value="ArgoL1"/>
    <property type="match status" value="1"/>
</dbReference>
<reference evidence="3 4" key="1">
    <citation type="submission" date="2017-04" db="EMBL/GenBank/DDBJ databases">
        <title>Genome Sequence of the Model Brown-Rot Fungus Postia placenta SB12.</title>
        <authorList>
            <consortium name="DOE Joint Genome Institute"/>
            <person name="Gaskell J."/>
            <person name="Kersten P."/>
            <person name="Larrondo L.F."/>
            <person name="Canessa P."/>
            <person name="Martinez D."/>
            <person name="Hibbett D."/>
            <person name="Schmoll M."/>
            <person name="Kubicek C.P."/>
            <person name="Martinez A.T."/>
            <person name="Yadav J."/>
            <person name="Master E."/>
            <person name="Magnuson J.K."/>
            <person name="James T."/>
            <person name="Yaver D."/>
            <person name="Berka R."/>
            <person name="Labutti K."/>
            <person name="Lipzen A."/>
            <person name="Aerts A."/>
            <person name="Barry K."/>
            <person name="Henrissat B."/>
            <person name="Blanchette R."/>
            <person name="Grigoriev I."/>
            <person name="Cullen D."/>
        </authorList>
    </citation>
    <scope>NUCLEOTIDE SEQUENCE [LARGE SCALE GENOMIC DNA]</scope>
    <source>
        <strain evidence="3 4">MAD-698-R-SB12</strain>
    </source>
</reference>
<gene>
    <name evidence="3" type="ORF">POSPLADRAFT_1075019</name>
</gene>
<dbReference type="CDD" id="cd04657">
    <property type="entry name" value="Piwi_ago-like"/>
    <property type="match status" value="1"/>
</dbReference>
<sequence length="877" mass="97404">MAVGLPSTETHITTVGVKRTAFGSAGRPLSVFTNHYAVKIPEAIIHHYDVIHPDEKALPARLNMRLIEVLQTVVAPQVFTPRAVYDGRKNLFAARELPFGGSNSAEFDVTLGNPAEVSPSGRGPKVYKIRLTHVAEINPEVLARFLEGKQSHDNTVLTAITALNVVIRMEPSLKYPFNVRSFFTNRETKDIGGGIELWRGYFQSVRPAVGQMLINVDISTGTMYKPGPLIKLCLDFFGKDNAAILAPSRGLPERERIRLQRFLTGIRVITKQPGQNTRRSPRVVRKVTSAGAAGLTFQMRDVGSMTVAQYYRRTYNFNLAHPDIICVEVGNGAIIPLELCEVEPGQIMRKQVPPEKTKDVLDFATKRPQDRLHSIANGLGVLAYGQSEYVRQFGLHVAPNATPMSIQARVLQPPMLKYGPGSKQANITPRDGAWNMIDKKFWKPATIERWIVVIYERQQRFGNQIVGDMIAGLVSAARDCGMIVKDPEPIVRWENAQGRISQASFFQLKDVGQECFQKKKGYPTVLVAILPENATDLYTAIKHFGDITTGVATQCMKSNKCSKAKAQYYANVCLKINVKLGGINTIPDPRSVSILTDPHNPTIVMGADVIHPAPGAEGRPSFTALVANVDSDTAKYIADCQVQTSRQELIEDLGLMSERMLRMYMQYRQMVEKKPNPAPKRIIFYRDGVSEGQFKQVLDFELPKLKEACAKLKINPTITVVVVGKRHHVRFFPQNSNDADRSGNCPAGTVVDREVTHPLELDWYLQSHAGLLGTSRPAHYSVLFDENNFTPDGLQALSFALCHVYARSTRSVSIPAPVYYADIVCARAKIHYNPEEGLDFSDSNTQNDAAAVNTQLDAFKRGFKPLHANAAKVMYFS</sequence>
<dbReference type="GO" id="GO:0003723">
    <property type="term" value="F:RNA binding"/>
    <property type="evidence" value="ECO:0007669"/>
    <property type="project" value="InterPro"/>
</dbReference>
<evidence type="ECO:0000313" key="4">
    <source>
        <dbReference type="Proteomes" id="UP000194127"/>
    </source>
</evidence>
<dbReference type="Gene3D" id="3.40.50.2300">
    <property type="match status" value="1"/>
</dbReference>
<dbReference type="InterPro" id="IPR014811">
    <property type="entry name" value="ArgoL1"/>
</dbReference>
<dbReference type="InterPro" id="IPR003165">
    <property type="entry name" value="Piwi"/>
</dbReference>
<accession>A0A1X6MV92</accession>
<dbReference type="Proteomes" id="UP000194127">
    <property type="component" value="Unassembled WGS sequence"/>
</dbReference>
<dbReference type="EMBL" id="KZ110600">
    <property type="protein sequence ID" value="OSX60271.1"/>
    <property type="molecule type" value="Genomic_DNA"/>
</dbReference>
<dbReference type="AlphaFoldDB" id="A0A1X6MV92"/>
<evidence type="ECO:0000313" key="3">
    <source>
        <dbReference type="EMBL" id="OSX60271.1"/>
    </source>
</evidence>
<evidence type="ECO:0000259" key="1">
    <source>
        <dbReference type="PROSITE" id="PS50821"/>
    </source>
</evidence>
<proteinExistence type="predicted"/>
<dbReference type="Pfam" id="PF16488">
    <property type="entry name" value="ArgoL2"/>
    <property type="match status" value="1"/>
</dbReference>
<name>A0A1X6MV92_9APHY</name>
<dbReference type="Pfam" id="PF02170">
    <property type="entry name" value="PAZ"/>
    <property type="match status" value="1"/>
</dbReference>
<dbReference type="Gene3D" id="2.170.260.10">
    <property type="entry name" value="paz domain"/>
    <property type="match status" value="1"/>
</dbReference>
<dbReference type="Pfam" id="PF16486">
    <property type="entry name" value="ArgoN"/>
    <property type="match status" value="1"/>
</dbReference>
<keyword evidence="4" id="KW-1185">Reference proteome</keyword>
<evidence type="ECO:0000259" key="2">
    <source>
        <dbReference type="PROSITE" id="PS50822"/>
    </source>
</evidence>
<dbReference type="InterPro" id="IPR045246">
    <property type="entry name" value="Piwi_ago-like"/>
</dbReference>
<dbReference type="SMART" id="SM01163">
    <property type="entry name" value="DUF1785"/>
    <property type="match status" value="1"/>
</dbReference>
<dbReference type="RefSeq" id="XP_024337065.1">
    <property type="nucleotide sequence ID" value="XM_024482771.1"/>
</dbReference>
<feature type="domain" description="Piwi" evidence="2">
    <location>
        <begin position="525"/>
        <end position="833"/>
    </location>
</feature>
<dbReference type="InterPro" id="IPR036397">
    <property type="entry name" value="RNaseH_sf"/>
</dbReference>
<dbReference type="GeneID" id="36327720"/>
<dbReference type="InterPro" id="IPR003100">
    <property type="entry name" value="PAZ_dom"/>
</dbReference>
<dbReference type="PROSITE" id="PS50822">
    <property type="entry name" value="PIWI"/>
    <property type="match status" value="1"/>
</dbReference>
<dbReference type="SMART" id="SM00950">
    <property type="entry name" value="Piwi"/>
    <property type="match status" value="1"/>
</dbReference>
<feature type="domain" description="PAZ" evidence="1">
    <location>
        <begin position="228"/>
        <end position="344"/>
    </location>
</feature>
<dbReference type="Gene3D" id="3.30.420.10">
    <property type="entry name" value="Ribonuclease H-like superfamily/Ribonuclease H"/>
    <property type="match status" value="1"/>
</dbReference>
<dbReference type="CDD" id="cd02846">
    <property type="entry name" value="PAZ_argonaute_like"/>
    <property type="match status" value="1"/>
</dbReference>
<dbReference type="STRING" id="670580.A0A1X6MV92"/>
<dbReference type="InterPro" id="IPR032472">
    <property type="entry name" value="ArgoL2"/>
</dbReference>
<dbReference type="PROSITE" id="PS50821">
    <property type="entry name" value="PAZ"/>
    <property type="match status" value="1"/>
</dbReference>
<dbReference type="OrthoDB" id="10252740at2759"/>
<evidence type="ECO:0008006" key="5">
    <source>
        <dbReference type="Google" id="ProtNLM"/>
    </source>
</evidence>
<dbReference type="SUPFAM" id="SSF53098">
    <property type="entry name" value="Ribonuclease H-like"/>
    <property type="match status" value="1"/>
</dbReference>
<dbReference type="PANTHER" id="PTHR22891">
    <property type="entry name" value="EUKARYOTIC TRANSLATION INITIATION FACTOR 2C"/>
    <property type="match status" value="1"/>
</dbReference>
<dbReference type="InterPro" id="IPR012337">
    <property type="entry name" value="RNaseH-like_sf"/>
</dbReference>
<dbReference type="InterPro" id="IPR032473">
    <property type="entry name" value="Argonaute_Mid_dom"/>
</dbReference>
<dbReference type="SUPFAM" id="SSF101690">
    <property type="entry name" value="PAZ domain"/>
    <property type="match status" value="1"/>
</dbReference>
<dbReference type="InterPro" id="IPR032474">
    <property type="entry name" value="Argonaute_N"/>
</dbReference>
<dbReference type="Pfam" id="PF02171">
    <property type="entry name" value="Piwi"/>
    <property type="match status" value="1"/>
</dbReference>
<dbReference type="Pfam" id="PF16487">
    <property type="entry name" value="ArgoMid"/>
    <property type="match status" value="1"/>
</dbReference>
<protein>
    <recommendedName>
        <fullName evidence="5">Piwi domain-containing protein</fullName>
    </recommendedName>
</protein>